<dbReference type="EMBL" id="JBHRVD010000001">
    <property type="protein sequence ID" value="MFC3325071.1"/>
    <property type="molecule type" value="Genomic_DNA"/>
</dbReference>
<evidence type="ECO:0000313" key="10">
    <source>
        <dbReference type="Proteomes" id="UP001595648"/>
    </source>
</evidence>
<dbReference type="PROSITE" id="PS50928">
    <property type="entry name" value="ABC_TM1"/>
    <property type="match status" value="1"/>
</dbReference>
<feature type="domain" description="ABC transmembrane type-1" evidence="8">
    <location>
        <begin position="1"/>
        <end position="241"/>
    </location>
</feature>
<dbReference type="Pfam" id="PF00528">
    <property type="entry name" value="BPD_transp_1"/>
    <property type="match status" value="1"/>
</dbReference>
<evidence type="ECO:0000256" key="3">
    <source>
        <dbReference type="ARBA" id="ARBA00022475"/>
    </source>
</evidence>
<feature type="transmembrane region" description="Helical" evidence="7">
    <location>
        <begin position="214"/>
        <end position="237"/>
    </location>
</feature>
<keyword evidence="3" id="KW-1003">Cell membrane</keyword>
<evidence type="ECO:0000256" key="1">
    <source>
        <dbReference type="ARBA" id="ARBA00004651"/>
    </source>
</evidence>
<feature type="transmembrane region" description="Helical" evidence="7">
    <location>
        <begin position="181"/>
        <end position="202"/>
    </location>
</feature>
<comment type="subcellular location">
    <subcellularLocation>
        <location evidence="1 7">Cell membrane</location>
        <topology evidence="1 7">Multi-pass membrane protein</topology>
    </subcellularLocation>
</comment>
<name>A0ABV7MVQ9_9HYPH</name>
<accession>A0ABV7MVQ9</accession>
<evidence type="ECO:0000256" key="4">
    <source>
        <dbReference type="ARBA" id="ARBA00022692"/>
    </source>
</evidence>
<keyword evidence="5 7" id="KW-1133">Transmembrane helix</keyword>
<keyword evidence="6 7" id="KW-0472">Membrane</keyword>
<protein>
    <submittedName>
        <fullName evidence="9">ABC transporter permease subunit</fullName>
    </submittedName>
</protein>
<feature type="transmembrane region" description="Helical" evidence="7">
    <location>
        <begin position="12"/>
        <end position="35"/>
    </location>
</feature>
<dbReference type="Gene3D" id="1.10.3720.10">
    <property type="entry name" value="MetI-like"/>
    <property type="match status" value="1"/>
</dbReference>
<keyword evidence="2 7" id="KW-0813">Transport</keyword>
<dbReference type="Proteomes" id="UP001595648">
    <property type="component" value="Unassembled WGS sequence"/>
</dbReference>
<reference evidence="10" key="1">
    <citation type="journal article" date="2019" name="Int. J. Syst. Evol. Microbiol.">
        <title>The Global Catalogue of Microorganisms (GCM) 10K type strain sequencing project: providing services to taxonomists for standard genome sequencing and annotation.</title>
        <authorList>
            <consortium name="The Broad Institute Genomics Platform"/>
            <consortium name="The Broad Institute Genome Sequencing Center for Infectious Disease"/>
            <person name="Wu L."/>
            <person name="Ma J."/>
        </authorList>
    </citation>
    <scope>NUCLEOTIDE SEQUENCE [LARGE SCALE GENOMIC DNA]</scope>
    <source>
        <strain evidence="10">ICMP 19515</strain>
    </source>
</reference>
<evidence type="ECO:0000256" key="5">
    <source>
        <dbReference type="ARBA" id="ARBA00022989"/>
    </source>
</evidence>
<dbReference type="PANTHER" id="PTHR47737:SF1">
    <property type="entry name" value="GLYCINE BETAINE_PROLINE BETAINE TRANSPORT SYSTEM PERMEASE PROTEIN PROW"/>
    <property type="match status" value="1"/>
</dbReference>
<comment type="caution">
    <text evidence="9">The sequence shown here is derived from an EMBL/GenBank/DDBJ whole genome shotgun (WGS) entry which is preliminary data.</text>
</comment>
<comment type="similarity">
    <text evidence="7">Belongs to the binding-protein-dependent transport system permease family.</text>
</comment>
<evidence type="ECO:0000256" key="2">
    <source>
        <dbReference type="ARBA" id="ARBA00022448"/>
    </source>
</evidence>
<organism evidence="9 10">
    <name type="scientific">Mesorhizobium cantuariense</name>
    <dbReference type="NCBI Taxonomy" id="1300275"/>
    <lineage>
        <taxon>Bacteria</taxon>
        <taxon>Pseudomonadati</taxon>
        <taxon>Pseudomonadota</taxon>
        <taxon>Alphaproteobacteria</taxon>
        <taxon>Hyphomicrobiales</taxon>
        <taxon>Phyllobacteriaceae</taxon>
        <taxon>Mesorhizobium</taxon>
    </lineage>
</organism>
<feature type="transmembrane region" description="Helical" evidence="7">
    <location>
        <begin position="119"/>
        <end position="137"/>
    </location>
</feature>
<dbReference type="CDD" id="cd06261">
    <property type="entry name" value="TM_PBP2"/>
    <property type="match status" value="1"/>
</dbReference>
<evidence type="ECO:0000256" key="7">
    <source>
        <dbReference type="RuleBase" id="RU363032"/>
    </source>
</evidence>
<dbReference type="SUPFAM" id="SSF161098">
    <property type="entry name" value="MetI-like"/>
    <property type="match status" value="1"/>
</dbReference>
<keyword evidence="4 7" id="KW-0812">Transmembrane</keyword>
<dbReference type="InterPro" id="IPR000515">
    <property type="entry name" value="MetI-like"/>
</dbReference>
<dbReference type="RefSeq" id="WP_378982419.1">
    <property type="nucleotide sequence ID" value="NZ_JBHRVD010000001.1"/>
</dbReference>
<dbReference type="PANTHER" id="PTHR47737">
    <property type="entry name" value="GLYCINE BETAINE/PROLINE BETAINE TRANSPORT SYSTEM PERMEASE PROTEIN PROW"/>
    <property type="match status" value="1"/>
</dbReference>
<keyword evidence="10" id="KW-1185">Reference proteome</keyword>
<proteinExistence type="inferred from homology"/>
<evidence type="ECO:0000259" key="8">
    <source>
        <dbReference type="PROSITE" id="PS50928"/>
    </source>
</evidence>
<evidence type="ECO:0000256" key="6">
    <source>
        <dbReference type="ARBA" id="ARBA00023136"/>
    </source>
</evidence>
<gene>
    <name evidence="9" type="ORF">ACFOJ9_25380</name>
</gene>
<evidence type="ECO:0000313" key="9">
    <source>
        <dbReference type="EMBL" id="MFC3325071.1"/>
    </source>
</evidence>
<sequence>MAPGICYSRRGALFLFGFSTFPWPATIALIVTLAWRCAGFFSWAVRNLELHVHPVDGTLGALHAVGLSLWPGGTVVFGDRWGSRHLGSTQRHGFTGAAARPGCNSDDTSVRLPHSGFDVLQGGGLTALIAIMLYAIVPPIRYTEHGIRSVRVDCIEAGRQCGCTPAQLLFQVKLPLAMPNVMLGLNQTIMAALSMVVVAALVGTKDLGQQVYIALGNASAGLGLTSGLAIALVAMVADRIIRGWYDRHQSAREGHQLNEC</sequence>
<dbReference type="InterPro" id="IPR035906">
    <property type="entry name" value="MetI-like_sf"/>
</dbReference>